<organism evidence="2 3">
    <name type="scientific">Ideonella azotifigens</name>
    <dbReference type="NCBI Taxonomy" id="513160"/>
    <lineage>
        <taxon>Bacteria</taxon>
        <taxon>Pseudomonadati</taxon>
        <taxon>Pseudomonadota</taxon>
        <taxon>Betaproteobacteria</taxon>
        <taxon>Burkholderiales</taxon>
        <taxon>Sphaerotilaceae</taxon>
        <taxon>Ideonella</taxon>
    </lineage>
</organism>
<dbReference type="RefSeq" id="WP_231010531.1">
    <property type="nucleotide sequence ID" value="NZ_BAAAEW010000004.1"/>
</dbReference>
<feature type="compositionally biased region" description="Low complexity" evidence="1">
    <location>
        <begin position="219"/>
        <end position="229"/>
    </location>
</feature>
<dbReference type="Proteomes" id="UP001500279">
    <property type="component" value="Unassembled WGS sequence"/>
</dbReference>
<comment type="caution">
    <text evidence="2">The sequence shown here is derived from an EMBL/GenBank/DDBJ whole genome shotgun (WGS) entry which is preliminary data.</text>
</comment>
<dbReference type="PROSITE" id="PS51257">
    <property type="entry name" value="PROKAR_LIPOPROTEIN"/>
    <property type="match status" value="1"/>
</dbReference>
<evidence type="ECO:0000256" key="1">
    <source>
        <dbReference type="SAM" id="MobiDB-lite"/>
    </source>
</evidence>
<evidence type="ECO:0008006" key="4">
    <source>
        <dbReference type="Google" id="ProtNLM"/>
    </source>
</evidence>
<dbReference type="EMBL" id="BAAAEW010000004">
    <property type="protein sequence ID" value="GAA0743956.1"/>
    <property type="molecule type" value="Genomic_DNA"/>
</dbReference>
<name>A0ABN1JPA4_9BURK</name>
<gene>
    <name evidence="2" type="ORF">GCM10009107_09010</name>
</gene>
<feature type="region of interest" description="Disordered" evidence="1">
    <location>
        <begin position="148"/>
        <end position="171"/>
    </location>
</feature>
<feature type="region of interest" description="Disordered" evidence="1">
    <location>
        <begin position="212"/>
        <end position="242"/>
    </location>
</feature>
<feature type="compositionally biased region" description="Polar residues" evidence="1">
    <location>
        <begin position="148"/>
        <end position="162"/>
    </location>
</feature>
<reference evidence="2 3" key="1">
    <citation type="journal article" date="2019" name="Int. J. Syst. Evol. Microbiol.">
        <title>The Global Catalogue of Microorganisms (GCM) 10K type strain sequencing project: providing services to taxonomists for standard genome sequencing and annotation.</title>
        <authorList>
            <consortium name="The Broad Institute Genomics Platform"/>
            <consortium name="The Broad Institute Genome Sequencing Center for Infectious Disease"/>
            <person name="Wu L."/>
            <person name="Ma J."/>
        </authorList>
    </citation>
    <scope>NUCLEOTIDE SEQUENCE [LARGE SCALE GENOMIC DNA]</scope>
    <source>
        <strain evidence="2 3">JCM 15503</strain>
    </source>
</reference>
<protein>
    <recommendedName>
        <fullName evidence="4">DUF3298 domain-containing protein</fullName>
    </recommendedName>
</protein>
<evidence type="ECO:0000313" key="3">
    <source>
        <dbReference type="Proteomes" id="UP001500279"/>
    </source>
</evidence>
<accession>A0ABN1JPA4</accession>
<keyword evidence="3" id="KW-1185">Reference proteome</keyword>
<evidence type="ECO:0000313" key="2">
    <source>
        <dbReference type="EMBL" id="GAA0743956.1"/>
    </source>
</evidence>
<proteinExistence type="predicted"/>
<sequence length="461" mass="47502">MAKDKARQGQGGWRTGAAGMWTAAAVAMLSACGGGGSEVARGSALDWRTALPDSGVSVGPAVQVSPDAVYFRPSDVATLRQLERASAHVVASAGKAQRRAAADPSASEVGVLLWGRPMACGGTEGGAAGVAAPSDAKLQTLSRLTGLPSQRTPAATRWSSEPANHDCGAEKASESGATAIYVDTQEGIGGIGMVTTTGFQADGKRAALRPLDANGEDGSGANAGTAGSAMTFRPPQRQAGGTLPWSATGAAARLRTRQQVASLTLRRGTQATVQVRQLLRATFVNADCVKDKRPAACQLQYELDTVLARSEVNGSTAQDAFELNGHVTLEPARGGAAVVRGGLGAPGETTREPHSGLALFTSQGSATQHGTFAPRTFDATVSLDQLLNAARMVAAQQLGVAPSQLSSEQMSQRWGNRWDARDAWVLQSAEVGQEVYNPDDAGRVEIAGGVLDLYAGSQALR</sequence>